<protein>
    <submittedName>
        <fullName evidence="1">Uncharacterized protein</fullName>
    </submittedName>
</protein>
<dbReference type="Proteomes" id="UP001055879">
    <property type="component" value="Linkage Group LG08"/>
</dbReference>
<dbReference type="EMBL" id="CM042054">
    <property type="protein sequence ID" value="KAI3707188.1"/>
    <property type="molecule type" value="Genomic_DNA"/>
</dbReference>
<reference evidence="1 2" key="2">
    <citation type="journal article" date="2022" name="Mol. Ecol. Resour.">
        <title>The genomes of chicory, endive, great burdock and yacon provide insights into Asteraceae paleo-polyploidization history and plant inulin production.</title>
        <authorList>
            <person name="Fan W."/>
            <person name="Wang S."/>
            <person name="Wang H."/>
            <person name="Wang A."/>
            <person name="Jiang F."/>
            <person name="Liu H."/>
            <person name="Zhao H."/>
            <person name="Xu D."/>
            <person name="Zhang Y."/>
        </authorList>
    </citation>
    <scope>NUCLEOTIDE SEQUENCE [LARGE SCALE GENOMIC DNA]</scope>
    <source>
        <strain evidence="2">cv. Niubang</strain>
    </source>
</reference>
<proteinExistence type="predicted"/>
<evidence type="ECO:0000313" key="2">
    <source>
        <dbReference type="Proteomes" id="UP001055879"/>
    </source>
</evidence>
<gene>
    <name evidence="1" type="ORF">L6452_25494</name>
</gene>
<accession>A0ACB9ABH0</accession>
<evidence type="ECO:0000313" key="1">
    <source>
        <dbReference type="EMBL" id="KAI3707188.1"/>
    </source>
</evidence>
<keyword evidence="2" id="KW-1185">Reference proteome</keyword>
<organism evidence="1 2">
    <name type="scientific">Arctium lappa</name>
    <name type="common">Greater burdock</name>
    <name type="synonym">Lappa major</name>
    <dbReference type="NCBI Taxonomy" id="4217"/>
    <lineage>
        <taxon>Eukaryota</taxon>
        <taxon>Viridiplantae</taxon>
        <taxon>Streptophyta</taxon>
        <taxon>Embryophyta</taxon>
        <taxon>Tracheophyta</taxon>
        <taxon>Spermatophyta</taxon>
        <taxon>Magnoliopsida</taxon>
        <taxon>eudicotyledons</taxon>
        <taxon>Gunneridae</taxon>
        <taxon>Pentapetalae</taxon>
        <taxon>asterids</taxon>
        <taxon>campanulids</taxon>
        <taxon>Asterales</taxon>
        <taxon>Asteraceae</taxon>
        <taxon>Carduoideae</taxon>
        <taxon>Cardueae</taxon>
        <taxon>Arctiinae</taxon>
        <taxon>Arctium</taxon>
    </lineage>
</organism>
<comment type="caution">
    <text evidence="1">The sequence shown here is derived from an EMBL/GenBank/DDBJ whole genome shotgun (WGS) entry which is preliminary data.</text>
</comment>
<reference evidence="2" key="1">
    <citation type="journal article" date="2022" name="Mol. Ecol. Resour.">
        <title>The genomes of chicory, endive, great burdock and yacon provide insights into Asteraceae palaeo-polyploidization history and plant inulin production.</title>
        <authorList>
            <person name="Fan W."/>
            <person name="Wang S."/>
            <person name="Wang H."/>
            <person name="Wang A."/>
            <person name="Jiang F."/>
            <person name="Liu H."/>
            <person name="Zhao H."/>
            <person name="Xu D."/>
            <person name="Zhang Y."/>
        </authorList>
    </citation>
    <scope>NUCLEOTIDE SEQUENCE [LARGE SCALE GENOMIC DNA]</scope>
    <source>
        <strain evidence="2">cv. Niubang</strain>
    </source>
</reference>
<name>A0ACB9ABH0_ARCLA</name>
<sequence>MIHREGFHLDDKVSSIVDDSKRGWNAMKPMLGKITVSDDWGDLSQVFVTGLLVVAHGLQFVSFFGGKHYTSFGKNGTTKFSTVIKCRVIADLTKEIQLEVRLQLTTICFKDSSIYKEVKSL</sequence>